<keyword evidence="5" id="KW-0539">Nucleus</keyword>
<dbReference type="CDD" id="cd00018">
    <property type="entry name" value="AP2"/>
    <property type="match status" value="1"/>
</dbReference>
<evidence type="ECO:0000256" key="1">
    <source>
        <dbReference type="ARBA" id="ARBA00004123"/>
    </source>
</evidence>
<accession>A0AAD3SQW5</accession>
<dbReference type="PANTHER" id="PTHR31190:SF181">
    <property type="entry name" value="OS02G0764700 PROTEIN"/>
    <property type="match status" value="1"/>
</dbReference>
<sequence>MEITPVSSSKTAEIAGLNGRINQTGHGLWPTPLWPTTPWAQLTHDQEHSIMVSALVHVISGGATSTDAQCLQAVEFPTPSSSDSATCQMCKINGCLGCGLFAAKQEDKKENRRVVRSKKNKYRGVRQRPWGKWAAEIRDPHRATRVWLGTFENAEDAARAYDKAAFGFRGPRAKLNFPMNEYVGVDVQGGHSRSSFDQIKQQANRNSPVKEEVEYLDVMSDKELEEWMNTIVDDD</sequence>
<evidence type="ECO:0000256" key="3">
    <source>
        <dbReference type="ARBA" id="ARBA00023125"/>
    </source>
</evidence>
<evidence type="ECO:0000256" key="5">
    <source>
        <dbReference type="ARBA" id="ARBA00023242"/>
    </source>
</evidence>
<dbReference type="AlphaFoldDB" id="A0AAD3SQW5"/>
<dbReference type="InterPro" id="IPR036955">
    <property type="entry name" value="AP2/ERF_dom_sf"/>
</dbReference>
<dbReference type="EMBL" id="BSYO01000014">
    <property type="protein sequence ID" value="GMH14781.1"/>
    <property type="molecule type" value="Genomic_DNA"/>
</dbReference>
<keyword evidence="2" id="KW-0805">Transcription regulation</keyword>
<evidence type="ECO:0000256" key="2">
    <source>
        <dbReference type="ARBA" id="ARBA00023015"/>
    </source>
</evidence>
<dbReference type="GO" id="GO:0003677">
    <property type="term" value="F:DNA binding"/>
    <property type="evidence" value="ECO:0007669"/>
    <property type="project" value="UniProtKB-KW"/>
</dbReference>
<reference evidence="7" key="1">
    <citation type="submission" date="2023-05" db="EMBL/GenBank/DDBJ databases">
        <title>Nepenthes gracilis genome sequencing.</title>
        <authorList>
            <person name="Fukushima K."/>
        </authorList>
    </citation>
    <scope>NUCLEOTIDE SEQUENCE</scope>
    <source>
        <strain evidence="7">SING2019-196</strain>
    </source>
</reference>
<keyword evidence="4" id="KW-0804">Transcription</keyword>
<dbReference type="SMART" id="SM00380">
    <property type="entry name" value="AP2"/>
    <property type="match status" value="1"/>
</dbReference>
<protein>
    <recommendedName>
        <fullName evidence="6">AP2/ERF domain-containing protein</fullName>
    </recommendedName>
</protein>
<dbReference type="SUPFAM" id="SSF54171">
    <property type="entry name" value="DNA-binding domain"/>
    <property type="match status" value="1"/>
</dbReference>
<evidence type="ECO:0000259" key="6">
    <source>
        <dbReference type="PROSITE" id="PS51032"/>
    </source>
</evidence>
<dbReference type="InterPro" id="IPR044808">
    <property type="entry name" value="ERF_plant"/>
</dbReference>
<feature type="domain" description="AP2/ERF" evidence="6">
    <location>
        <begin position="121"/>
        <end position="178"/>
    </location>
</feature>
<dbReference type="InterPro" id="IPR016177">
    <property type="entry name" value="DNA-bd_dom_sf"/>
</dbReference>
<keyword evidence="8" id="KW-1185">Reference proteome</keyword>
<name>A0AAD3SQW5_NEPGR</name>
<dbReference type="GO" id="GO:0009873">
    <property type="term" value="P:ethylene-activated signaling pathway"/>
    <property type="evidence" value="ECO:0007669"/>
    <property type="project" value="InterPro"/>
</dbReference>
<keyword evidence="3" id="KW-0238">DNA-binding</keyword>
<gene>
    <name evidence="7" type="ORF">Nepgr_016622</name>
</gene>
<organism evidence="7 8">
    <name type="scientific">Nepenthes gracilis</name>
    <name type="common">Slender pitcher plant</name>
    <dbReference type="NCBI Taxonomy" id="150966"/>
    <lineage>
        <taxon>Eukaryota</taxon>
        <taxon>Viridiplantae</taxon>
        <taxon>Streptophyta</taxon>
        <taxon>Embryophyta</taxon>
        <taxon>Tracheophyta</taxon>
        <taxon>Spermatophyta</taxon>
        <taxon>Magnoliopsida</taxon>
        <taxon>eudicotyledons</taxon>
        <taxon>Gunneridae</taxon>
        <taxon>Pentapetalae</taxon>
        <taxon>Caryophyllales</taxon>
        <taxon>Nepenthaceae</taxon>
        <taxon>Nepenthes</taxon>
    </lineage>
</organism>
<comment type="subcellular location">
    <subcellularLocation>
        <location evidence="1">Nucleus</location>
    </subcellularLocation>
</comment>
<evidence type="ECO:0000256" key="4">
    <source>
        <dbReference type="ARBA" id="ARBA00023163"/>
    </source>
</evidence>
<dbReference type="PRINTS" id="PR00367">
    <property type="entry name" value="ETHRSPELEMNT"/>
</dbReference>
<dbReference type="FunFam" id="3.30.730.10:FF:000001">
    <property type="entry name" value="Ethylene-responsive transcription factor 2"/>
    <property type="match status" value="1"/>
</dbReference>
<dbReference type="PANTHER" id="PTHR31190">
    <property type="entry name" value="DNA-BINDING DOMAIN"/>
    <property type="match status" value="1"/>
</dbReference>
<dbReference type="Gene3D" id="3.30.730.10">
    <property type="entry name" value="AP2/ERF domain"/>
    <property type="match status" value="1"/>
</dbReference>
<dbReference type="GO" id="GO:0003700">
    <property type="term" value="F:DNA-binding transcription factor activity"/>
    <property type="evidence" value="ECO:0007669"/>
    <property type="project" value="InterPro"/>
</dbReference>
<evidence type="ECO:0000313" key="7">
    <source>
        <dbReference type="EMBL" id="GMH14781.1"/>
    </source>
</evidence>
<proteinExistence type="predicted"/>
<comment type="caution">
    <text evidence="7">The sequence shown here is derived from an EMBL/GenBank/DDBJ whole genome shotgun (WGS) entry which is preliminary data.</text>
</comment>
<dbReference type="InterPro" id="IPR001471">
    <property type="entry name" value="AP2/ERF_dom"/>
</dbReference>
<dbReference type="Proteomes" id="UP001279734">
    <property type="component" value="Unassembled WGS sequence"/>
</dbReference>
<dbReference type="Pfam" id="PF00847">
    <property type="entry name" value="AP2"/>
    <property type="match status" value="1"/>
</dbReference>
<evidence type="ECO:0000313" key="8">
    <source>
        <dbReference type="Proteomes" id="UP001279734"/>
    </source>
</evidence>
<dbReference type="PROSITE" id="PS51032">
    <property type="entry name" value="AP2_ERF"/>
    <property type="match status" value="1"/>
</dbReference>
<dbReference type="GO" id="GO:0005634">
    <property type="term" value="C:nucleus"/>
    <property type="evidence" value="ECO:0007669"/>
    <property type="project" value="UniProtKB-SubCell"/>
</dbReference>